<sequence length="93" mass="10196">MDHSHWRAPRARRRLLAQPAARSYGDHRVAETAKTTPVGCPRSGCSDLGCTTFLKGTGFTSHALTYWLISEGVAQKPLDLSDFLCEVEVFCAA</sequence>
<proteinExistence type="predicted"/>
<gene>
    <name evidence="1" type="ORF">CARN6_1517</name>
</gene>
<dbReference type="EMBL" id="CABQ01000181">
    <property type="protein sequence ID" value="CBI08088.1"/>
    <property type="molecule type" value="Genomic_DNA"/>
</dbReference>
<protein>
    <submittedName>
        <fullName evidence="1">Uncharacterized protein</fullName>
    </submittedName>
</protein>
<evidence type="ECO:0000313" key="1">
    <source>
        <dbReference type="EMBL" id="CBI08088.1"/>
    </source>
</evidence>
<dbReference type="AlphaFoldDB" id="E6QLG8"/>
<reference evidence="1" key="1">
    <citation type="submission" date="2009-10" db="EMBL/GenBank/DDBJ databases">
        <title>Diversity of trophic interactions inside an arsenic-rich microbial ecosystem.</title>
        <authorList>
            <person name="Bertin P.N."/>
            <person name="Heinrich-Salmeron A."/>
            <person name="Pelletier E."/>
            <person name="Goulhen-Chollet F."/>
            <person name="Arsene-Ploetze F."/>
            <person name="Gallien S."/>
            <person name="Calteau A."/>
            <person name="Vallenet D."/>
            <person name="Casiot C."/>
            <person name="Chane-Woon-Ming B."/>
            <person name="Giloteaux L."/>
            <person name="Barakat M."/>
            <person name="Bonnefoy V."/>
            <person name="Bruneel O."/>
            <person name="Chandler M."/>
            <person name="Cleiss J."/>
            <person name="Duran R."/>
            <person name="Elbaz-Poulichet F."/>
            <person name="Fonknechten N."/>
            <person name="Lauga B."/>
            <person name="Mornico D."/>
            <person name="Ortet P."/>
            <person name="Schaeffer C."/>
            <person name="Siguier P."/>
            <person name="Alexander Thil Smith A."/>
            <person name="Van Dorsselaer A."/>
            <person name="Weissenbach J."/>
            <person name="Medigue C."/>
            <person name="Le Paslier D."/>
        </authorList>
    </citation>
    <scope>NUCLEOTIDE SEQUENCE</scope>
</reference>
<organism evidence="1">
    <name type="scientific">mine drainage metagenome</name>
    <dbReference type="NCBI Taxonomy" id="410659"/>
    <lineage>
        <taxon>unclassified sequences</taxon>
        <taxon>metagenomes</taxon>
        <taxon>ecological metagenomes</taxon>
    </lineage>
</organism>
<name>E6QLG8_9ZZZZ</name>
<comment type="caution">
    <text evidence="1">The sequence shown here is derived from an EMBL/GenBank/DDBJ whole genome shotgun (WGS) entry which is preliminary data.</text>
</comment>
<accession>E6QLG8</accession>